<feature type="transmembrane region" description="Helical" evidence="9">
    <location>
        <begin position="959"/>
        <end position="980"/>
    </location>
</feature>
<evidence type="ECO:0000259" key="12">
    <source>
        <dbReference type="Pfam" id="PF12794"/>
    </source>
</evidence>
<dbReference type="InterPro" id="IPR052702">
    <property type="entry name" value="MscS-like_channel"/>
</dbReference>
<feature type="transmembrane region" description="Helical" evidence="9">
    <location>
        <begin position="768"/>
        <end position="787"/>
    </location>
</feature>
<proteinExistence type="inferred from homology"/>
<dbReference type="Pfam" id="PF12794">
    <property type="entry name" value="MscS_TM"/>
    <property type="match status" value="1"/>
</dbReference>
<dbReference type="GO" id="GO:0005886">
    <property type="term" value="C:plasma membrane"/>
    <property type="evidence" value="ECO:0007669"/>
    <property type="project" value="UniProtKB-SubCell"/>
</dbReference>
<feature type="domain" description="Mechanosensitive ion channel MscS porin" evidence="13">
    <location>
        <begin position="61"/>
        <end position="297"/>
    </location>
</feature>
<feature type="transmembrane region" description="Helical" evidence="9">
    <location>
        <begin position="731"/>
        <end position="756"/>
    </location>
</feature>
<feature type="transmembrane region" description="Helical" evidence="9">
    <location>
        <begin position="986"/>
        <end position="1013"/>
    </location>
</feature>
<keyword evidence="16" id="KW-1185">Reference proteome</keyword>
<keyword evidence="7" id="KW-0175">Coiled coil</keyword>
<feature type="domain" description="Mechanosensitive ion channel inner membrane" evidence="12">
    <location>
        <begin position="540"/>
        <end position="883"/>
    </location>
</feature>
<feature type="transmembrane region" description="Helical" evidence="9">
    <location>
        <begin position="535"/>
        <end position="551"/>
    </location>
</feature>
<evidence type="ECO:0000256" key="5">
    <source>
        <dbReference type="ARBA" id="ARBA00022989"/>
    </source>
</evidence>
<feature type="transmembrane region" description="Helical" evidence="9">
    <location>
        <begin position="692"/>
        <end position="710"/>
    </location>
</feature>
<evidence type="ECO:0000259" key="13">
    <source>
        <dbReference type="Pfam" id="PF12795"/>
    </source>
</evidence>
<accession>A0A517ZRE1</accession>
<keyword evidence="4 9" id="KW-0812">Transmembrane</keyword>
<feature type="chain" id="PRO_5022206806" evidence="10">
    <location>
        <begin position="39"/>
        <end position="1186"/>
    </location>
</feature>
<dbReference type="GO" id="GO:0008381">
    <property type="term" value="F:mechanosensitive monoatomic ion channel activity"/>
    <property type="evidence" value="ECO:0007669"/>
    <property type="project" value="UniProtKB-ARBA"/>
</dbReference>
<feature type="domain" description="Mechanosensitive ion channel MscS C-terminal" evidence="14">
    <location>
        <begin position="1075"/>
        <end position="1157"/>
    </location>
</feature>
<keyword evidence="5 9" id="KW-1133">Transmembrane helix</keyword>
<feature type="signal peptide" evidence="10">
    <location>
        <begin position="1"/>
        <end position="38"/>
    </location>
</feature>
<dbReference type="Gene3D" id="1.10.287.1260">
    <property type="match status" value="1"/>
</dbReference>
<evidence type="ECO:0000313" key="16">
    <source>
        <dbReference type="Proteomes" id="UP000319383"/>
    </source>
</evidence>
<dbReference type="InterPro" id="IPR025692">
    <property type="entry name" value="MscS_IM_dom1"/>
</dbReference>
<feature type="transmembrane region" description="Helical" evidence="9">
    <location>
        <begin position="914"/>
        <end position="938"/>
    </location>
</feature>
<evidence type="ECO:0000256" key="10">
    <source>
        <dbReference type="SAM" id="SignalP"/>
    </source>
</evidence>
<feature type="region of interest" description="Disordered" evidence="8">
    <location>
        <begin position="119"/>
        <end position="142"/>
    </location>
</feature>
<dbReference type="SUPFAM" id="SSF82861">
    <property type="entry name" value="Mechanosensitive channel protein MscS (YggB), transmembrane region"/>
    <property type="match status" value="1"/>
</dbReference>
<evidence type="ECO:0000256" key="4">
    <source>
        <dbReference type="ARBA" id="ARBA00022692"/>
    </source>
</evidence>
<dbReference type="Proteomes" id="UP000319383">
    <property type="component" value="Chromosome"/>
</dbReference>
<dbReference type="InterPro" id="IPR011014">
    <property type="entry name" value="MscS_channel_TM-2"/>
</dbReference>
<reference evidence="15 16" key="1">
    <citation type="submission" date="2019-02" db="EMBL/GenBank/DDBJ databases">
        <title>Deep-cultivation of Planctomycetes and their phenomic and genomic characterization uncovers novel biology.</title>
        <authorList>
            <person name="Wiegand S."/>
            <person name="Jogler M."/>
            <person name="Boedeker C."/>
            <person name="Pinto D."/>
            <person name="Vollmers J."/>
            <person name="Rivas-Marin E."/>
            <person name="Kohn T."/>
            <person name="Peeters S.H."/>
            <person name="Heuer A."/>
            <person name="Rast P."/>
            <person name="Oberbeckmann S."/>
            <person name="Bunk B."/>
            <person name="Jeske O."/>
            <person name="Meyerdierks A."/>
            <person name="Storesund J.E."/>
            <person name="Kallscheuer N."/>
            <person name="Luecker S."/>
            <person name="Lage O.M."/>
            <person name="Pohl T."/>
            <person name="Merkel B.J."/>
            <person name="Hornburger P."/>
            <person name="Mueller R.-W."/>
            <person name="Bruemmer F."/>
            <person name="Labrenz M."/>
            <person name="Spormann A.M."/>
            <person name="Op den Camp H."/>
            <person name="Overmann J."/>
            <person name="Amann R."/>
            <person name="Jetten M.S.M."/>
            <person name="Mascher T."/>
            <person name="Medema M.H."/>
            <person name="Devos D.P."/>
            <person name="Kaster A.-K."/>
            <person name="Ovreas L."/>
            <person name="Rohde M."/>
            <person name="Galperin M.Y."/>
            <person name="Jogler C."/>
        </authorList>
    </citation>
    <scope>NUCLEOTIDE SEQUENCE [LARGE SCALE GENOMIC DNA]</scope>
    <source>
        <strain evidence="15 16">Mal52</strain>
    </source>
</reference>
<dbReference type="SUPFAM" id="SSF50182">
    <property type="entry name" value="Sm-like ribonucleoproteins"/>
    <property type="match status" value="1"/>
</dbReference>
<dbReference type="InterPro" id="IPR049278">
    <property type="entry name" value="MS_channel_C"/>
</dbReference>
<evidence type="ECO:0000256" key="2">
    <source>
        <dbReference type="ARBA" id="ARBA00008017"/>
    </source>
</evidence>
<comment type="subcellular location">
    <subcellularLocation>
        <location evidence="1">Cell membrane</location>
        <topology evidence="1">Multi-pass membrane protein</topology>
    </subcellularLocation>
</comment>
<evidence type="ECO:0000259" key="11">
    <source>
        <dbReference type="Pfam" id="PF00924"/>
    </source>
</evidence>
<dbReference type="InterPro" id="IPR024393">
    <property type="entry name" value="MscS_porin"/>
</dbReference>
<evidence type="ECO:0000256" key="1">
    <source>
        <dbReference type="ARBA" id="ARBA00004651"/>
    </source>
</evidence>
<gene>
    <name evidence="15" type="primary">mscK</name>
    <name evidence="15" type="ORF">Mal52_35440</name>
</gene>
<dbReference type="InterPro" id="IPR010920">
    <property type="entry name" value="LSM_dom_sf"/>
</dbReference>
<feature type="coiled-coil region" evidence="7">
    <location>
        <begin position="790"/>
        <end position="817"/>
    </location>
</feature>
<evidence type="ECO:0000256" key="6">
    <source>
        <dbReference type="ARBA" id="ARBA00023136"/>
    </source>
</evidence>
<feature type="transmembrane region" description="Helical" evidence="9">
    <location>
        <begin position="850"/>
        <end position="867"/>
    </location>
</feature>
<comment type="similarity">
    <text evidence="2">Belongs to the MscS (TC 1.A.23) family.</text>
</comment>
<name>A0A517ZRE1_9PLAN</name>
<evidence type="ECO:0000259" key="14">
    <source>
        <dbReference type="Pfam" id="PF21082"/>
    </source>
</evidence>
<feature type="transmembrane region" description="Helical" evidence="9">
    <location>
        <begin position="610"/>
        <end position="629"/>
    </location>
</feature>
<evidence type="ECO:0000256" key="7">
    <source>
        <dbReference type="SAM" id="Coils"/>
    </source>
</evidence>
<keyword evidence="3" id="KW-1003">Cell membrane</keyword>
<dbReference type="Pfam" id="PF00924">
    <property type="entry name" value="MS_channel_2nd"/>
    <property type="match status" value="1"/>
</dbReference>
<dbReference type="InterPro" id="IPR023408">
    <property type="entry name" value="MscS_beta-dom_sf"/>
</dbReference>
<dbReference type="Gene3D" id="3.30.70.100">
    <property type="match status" value="1"/>
</dbReference>
<evidence type="ECO:0000256" key="9">
    <source>
        <dbReference type="SAM" id="Phobius"/>
    </source>
</evidence>
<dbReference type="PANTHER" id="PTHR30347">
    <property type="entry name" value="POTASSIUM CHANNEL RELATED"/>
    <property type="match status" value="1"/>
</dbReference>
<feature type="compositionally biased region" description="Basic and acidic residues" evidence="8">
    <location>
        <begin position="119"/>
        <end position="140"/>
    </location>
</feature>
<sequence length="1186" mass="132260" precursor="true">MDLRNCLSQRILLRGYGRRCCMWLAVLFCLNATAWGQADPATPVEPKKPPALTAEMVDTRLKEVEGTEGLDEALKAKIVEFYNQAKKSLAAAKSWGEKQQAYQQKLDTVDQRLKETQEKLELAKNPPKEITESPKGDDTKMPASLEEAAEKLSRFETMLSSEQQLLDDPQTGFRKLLADIKVEGARREARPAEIAASNAQQQLEKLREQLKAPPKADDSPLLALAQKTALEARAMEFDQQVQAERTEVALYKAEENAGLLRVRRDLLSLQVSQSEKIVKLLQEDVNKLRQHQAKLRARQIRADVISAAPELKEFAEENARLAEKNIKITNELQSVEKETQVVQTKYKELDSEFLDIKSMINTIGQSDAIGQLLRSQRATIPNASHYEQHINERQEQISTLSFESFQYEKDRDELVDIDAATTRVFKELKTASSPELETTVHELLESRKTVLDELTSNSTKLNGALLALNLKEAEMMTVTDAYAKYIDERVLWIRSTEALGPSAMADAMDALKWVFNPSQWMELLSSFVSWKPEDLLEIGLSTFLFLVLIYYRRRLRDGIATAGEEAARGNCRVFRPTLQASVLTVIVAAIWPSILWYFSWRISAQPNSTVFATAISQGLAATAAVYLPLEVIRQCCASKGLAEMHFYWANATVRTIRTHLRWATPLSLPLMFLAATMSAQPNEQWQASLGRASVVCWLILLAVFMQRVLRPHTGVLKEVVRGNDDGWRVQLRYLVFGLCMLVPVGMGLLALMGYYYTVMHLGTRLRDTVWLSIVLLLVHAMLTRLLLIHRRALAMERARAKREREREEQAAAAAAAAAAAGTEEPVAAPLQIVEEPVMDLAASSSQAQKLLRTAIVIVSLAGMWLIWADVVPALGVLNKYTLWNTTVTEMVEHTDSETGKITSSLESVVKPVTIVQFALAVLVGILAVVAAQNIPGLIEMSLLRGLPFEPGFRYAIASLARYVILVVGLAVSLGIVGIGWAQMQWLFAAASLGLGFGLQEIFANFISGIIILFERPIRVGDVITIGDVSGKVSKIRMRATTITNWDRKELIVPNKEFITGRLLNWTLTDQVNRLVIEVGVAYGSDTMLARDLLLAAAEANEFVLTDPGPLATFEGFGDSTLNYVLRVYLPDLDNRLGVIHALHTDIDRRFREANIEIAFPQQDIHVRTLPANIIGSKEESSSPYST</sequence>
<evidence type="ECO:0000256" key="3">
    <source>
        <dbReference type="ARBA" id="ARBA00022475"/>
    </source>
</evidence>
<evidence type="ECO:0000256" key="8">
    <source>
        <dbReference type="SAM" id="MobiDB-lite"/>
    </source>
</evidence>
<dbReference type="InterPro" id="IPR011066">
    <property type="entry name" value="MscS_channel_C_sf"/>
</dbReference>
<dbReference type="EMBL" id="CP036276">
    <property type="protein sequence ID" value="QDU45056.1"/>
    <property type="molecule type" value="Genomic_DNA"/>
</dbReference>
<dbReference type="InterPro" id="IPR006685">
    <property type="entry name" value="MscS_channel_2nd"/>
</dbReference>
<dbReference type="PANTHER" id="PTHR30347:SF1">
    <property type="entry name" value="MECHANOSENSITIVE CHANNEL MSCK"/>
    <property type="match status" value="1"/>
</dbReference>
<organism evidence="15 16">
    <name type="scientific">Symmachiella dynata</name>
    <dbReference type="NCBI Taxonomy" id="2527995"/>
    <lineage>
        <taxon>Bacteria</taxon>
        <taxon>Pseudomonadati</taxon>
        <taxon>Planctomycetota</taxon>
        <taxon>Planctomycetia</taxon>
        <taxon>Planctomycetales</taxon>
        <taxon>Planctomycetaceae</taxon>
        <taxon>Symmachiella</taxon>
    </lineage>
</organism>
<feature type="transmembrane region" description="Helical" evidence="9">
    <location>
        <begin position="578"/>
        <end position="598"/>
    </location>
</feature>
<dbReference type="Pfam" id="PF21082">
    <property type="entry name" value="MS_channel_3rd"/>
    <property type="match status" value="1"/>
</dbReference>
<keyword evidence="6 9" id="KW-0472">Membrane</keyword>
<feature type="coiled-coil region" evidence="7">
    <location>
        <begin position="271"/>
        <end position="352"/>
    </location>
</feature>
<protein>
    <submittedName>
        <fullName evidence="15">Mechanosensitive channel MscK</fullName>
    </submittedName>
</protein>
<evidence type="ECO:0000313" key="15">
    <source>
        <dbReference type="EMBL" id="QDU45056.1"/>
    </source>
</evidence>
<dbReference type="Gene3D" id="2.30.30.60">
    <property type="match status" value="1"/>
</dbReference>
<keyword evidence="10" id="KW-0732">Signal</keyword>
<dbReference type="Pfam" id="PF12795">
    <property type="entry name" value="MscS_porin"/>
    <property type="match status" value="1"/>
</dbReference>
<feature type="domain" description="Mechanosensitive ion channel MscS" evidence="11">
    <location>
        <begin position="1001"/>
        <end position="1066"/>
    </location>
</feature>
<feature type="transmembrane region" description="Helical" evidence="9">
    <location>
        <begin position="662"/>
        <end position="680"/>
    </location>
</feature>
<dbReference type="KEGG" id="sdyn:Mal52_35440"/>
<dbReference type="AlphaFoldDB" id="A0A517ZRE1"/>
<dbReference type="SUPFAM" id="SSF82689">
    <property type="entry name" value="Mechanosensitive channel protein MscS (YggB), C-terminal domain"/>
    <property type="match status" value="1"/>
</dbReference>